<sequence>MFLVPLTRHSADLARSFDRLFDENLFGVPSRAEAPATRSPALDVAETERSYTVKLDLPGVTKEDVKIAIEGRRVTVEASTVQSSEKKDGERVLYAERSVASFARSFTLPVEVDQAESSAKMEHGVLTLQLAKRGAVRATQLTVN</sequence>
<evidence type="ECO:0000313" key="5">
    <source>
        <dbReference type="EMBL" id="GCL62035.1"/>
    </source>
</evidence>
<protein>
    <submittedName>
        <fullName evidence="5">Heat-shock protein</fullName>
    </submittedName>
</protein>
<reference evidence="6" key="1">
    <citation type="submission" date="2019-03" db="EMBL/GenBank/DDBJ databases">
        <title>Aquabacterium pictum sp.nov., the first bacteriochlorophyll a-containing freshwater bacterium in the genus Aquabacterium of the class Betaproteobacteria.</title>
        <authorList>
            <person name="Hirose S."/>
            <person name="Tank M."/>
            <person name="Hara E."/>
            <person name="Tamaki H."/>
            <person name="Takaichi S."/>
            <person name="Haruta S."/>
            <person name="Hanada S."/>
        </authorList>
    </citation>
    <scope>NUCLEOTIDE SEQUENCE [LARGE SCALE GENOMIC DNA]</scope>
    <source>
        <strain evidence="6">W35</strain>
    </source>
</reference>
<feature type="domain" description="CS" evidence="4">
    <location>
        <begin position="37"/>
        <end position="142"/>
    </location>
</feature>
<dbReference type="Gene3D" id="2.60.40.790">
    <property type="match status" value="1"/>
</dbReference>
<dbReference type="InterPro" id="IPR007052">
    <property type="entry name" value="CS_dom"/>
</dbReference>
<evidence type="ECO:0000313" key="6">
    <source>
        <dbReference type="Proteomes" id="UP000301751"/>
    </source>
</evidence>
<dbReference type="InterPro" id="IPR031107">
    <property type="entry name" value="Small_HSP"/>
</dbReference>
<dbReference type="PROSITE" id="PS51203">
    <property type="entry name" value="CS"/>
    <property type="match status" value="1"/>
</dbReference>
<dbReference type="Pfam" id="PF00011">
    <property type="entry name" value="HSP20"/>
    <property type="match status" value="1"/>
</dbReference>
<feature type="domain" description="SHSP" evidence="3">
    <location>
        <begin position="33"/>
        <end position="144"/>
    </location>
</feature>
<dbReference type="AlphaFoldDB" id="A0A480AQQ6"/>
<dbReference type="Proteomes" id="UP000301751">
    <property type="component" value="Unassembled WGS sequence"/>
</dbReference>
<dbReference type="SUPFAM" id="SSF49764">
    <property type="entry name" value="HSP20-like chaperones"/>
    <property type="match status" value="1"/>
</dbReference>
<name>A0A480AQQ6_9BURK</name>
<dbReference type="PROSITE" id="PS01031">
    <property type="entry name" value="SHSP"/>
    <property type="match status" value="1"/>
</dbReference>
<comment type="similarity">
    <text evidence="1 2">Belongs to the small heat shock protein (HSP20) family.</text>
</comment>
<evidence type="ECO:0000259" key="4">
    <source>
        <dbReference type="PROSITE" id="PS51203"/>
    </source>
</evidence>
<dbReference type="CDD" id="cd06464">
    <property type="entry name" value="ACD_sHsps-like"/>
    <property type="match status" value="1"/>
</dbReference>
<dbReference type="PANTHER" id="PTHR11527">
    <property type="entry name" value="HEAT-SHOCK PROTEIN 20 FAMILY MEMBER"/>
    <property type="match status" value="1"/>
</dbReference>
<keyword evidence="6" id="KW-1185">Reference proteome</keyword>
<proteinExistence type="inferred from homology"/>
<dbReference type="EMBL" id="BJCL01000002">
    <property type="protein sequence ID" value="GCL62035.1"/>
    <property type="molecule type" value="Genomic_DNA"/>
</dbReference>
<gene>
    <name evidence="5" type="primary">hspC</name>
    <name evidence="5" type="ORF">AQPW35_11160</name>
</gene>
<evidence type="ECO:0000259" key="3">
    <source>
        <dbReference type="PROSITE" id="PS01031"/>
    </source>
</evidence>
<accession>A0A480AQQ6</accession>
<dbReference type="InterPro" id="IPR008978">
    <property type="entry name" value="HSP20-like_chaperone"/>
</dbReference>
<comment type="caution">
    <text evidence="5">The sequence shown here is derived from an EMBL/GenBank/DDBJ whole genome shotgun (WGS) entry which is preliminary data.</text>
</comment>
<dbReference type="RefSeq" id="WP_162520698.1">
    <property type="nucleotide sequence ID" value="NZ_BJCL01000002.1"/>
</dbReference>
<dbReference type="InterPro" id="IPR002068">
    <property type="entry name" value="A-crystallin/Hsp20_dom"/>
</dbReference>
<organism evidence="5 6">
    <name type="scientific">Pseudaquabacterium pictum</name>
    <dbReference type="NCBI Taxonomy" id="2315236"/>
    <lineage>
        <taxon>Bacteria</taxon>
        <taxon>Pseudomonadati</taxon>
        <taxon>Pseudomonadota</taxon>
        <taxon>Betaproteobacteria</taxon>
        <taxon>Burkholderiales</taxon>
        <taxon>Sphaerotilaceae</taxon>
        <taxon>Pseudaquabacterium</taxon>
    </lineage>
</organism>
<evidence type="ECO:0000256" key="2">
    <source>
        <dbReference type="RuleBase" id="RU003616"/>
    </source>
</evidence>
<evidence type="ECO:0000256" key="1">
    <source>
        <dbReference type="PROSITE-ProRule" id="PRU00285"/>
    </source>
</evidence>